<dbReference type="OrthoDB" id="25155at2157"/>
<dbReference type="Pfam" id="PF13344">
    <property type="entry name" value="Hydrolase_6"/>
    <property type="match status" value="1"/>
</dbReference>
<protein>
    <submittedName>
        <fullName evidence="1">Phosphoglycolate phosphatase</fullName>
        <ecNumber evidence="1">3.1.3.18</ecNumber>
        <ecNumber evidence="1">3.1.3.48</ecNumber>
    </submittedName>
</protein>
<name>A0A5Q0UHB0_9ARCH</name>
<gene>
    <name evidence="1" type="primary">pgp</name>
    <name evidence="1" type="ORF">LC1Nh_0388</name>
</gene>
<dbReference type="InterPro" id="IPR006357">
    <property type="entry name" value="HAD-SF_hydro_IIA"/>
</dbReference>
<dbReference type="GeneID" id="42364771"/>
<evidence type="ECO:0000313" key="1">
    <source>
        <dbReference type="EMBL" id="QGA80289.1"/>
    </source>
</evidence>
<dbReference type="InterPro" id="IPR023214">
    <property type="entry name" value="HAD_sf"/>
</dbReference>
<dbReference type="GO" id="GO:0005737">
    <property type="term" value="C:cytoplasm"/>
    <property type="evidence" value="ECO:0007669"/>
    <property type="project" value="TreeGrafter"/>
</dbReference>
<dbReference type="Pfam" id="PF13242">
    <property type="entry name" value="Hydrolase_like"/>
    <property type="match status" value="1"/>
</dbReference>
<dbReference type="GO" id="GO:0004725">
    <property type="term" value="F:protein tyrosine phosphatase activity"/>
    <property type="evidence" value="ECO:0007669"/>
    <property type="project" value="UniProtKB-EC"/>
</dbReference>
<dbReference type="InterPro" id="IPR036412">
    <property type="entry name" value="HAD-like_sf"/>
</dbReference>
<dbReference type="KEGG" id="ncon:LC1Nh_0388"/>
<dbReference type="EC" id="3.1.3.48" evidence="1"/>
<dbReference type="EC" id="3.1.3.18" evidence="1"/>
<accession>A0A5Q0UHB0</accession>
<sequence>MKPEIKKKDTYFFDLDKTIWNWDKTIIGAEDLIDTLREKDKKIRFHTDNNILSRKGYAQKLSSMNIPVEKDDIITSGYVAAQVLADENVKQVYAIGEKGLIDELEEEDIEISQNADIVVAGLDRQFNYEKLRKAMKILQEDGELYICSTEKVFRKTNSKQPHQEPFNKALRTYADNVRLVGKPSEEFRDEFRNYFTYVPTGSLFIGDRLADIKTGNELGMKTGAVMSGDITRQKIAKAEEKKQPDFGLSNLNRLKRKLI</sequence>
<dbReference type="GO" id="GO:0008967">
    <property type="term" value="F:phosphoglycolate phosphatase activity"/>
    <property type="evidence" value="ECO:0007669"/>
    <property type="project" value="UniProtKB-EC"/>
</dbReference>
<dbReference type="AlphaFoldDB" id="A0A5Q0UHB0"/>
<dbReference type="Gene3D" id="3.40.50.1000">
    <property type="entry name" value="HAD superfamily/HAD-like"/>
    <property type="match status" value="2"/>
</dbReference>
<dbReference type="SUPFAM" id="SSF56784">
    <property type="entry name" value="HAD-like"/>
    <property type="match status" value="1"/>
</dbReference>
<organism evidence="1 2">
    <name type="scientific">Candidatus Nanohalobium constans</name>
    <dbReference type="NCBI Taxonomy" id="2565781"/>
    <lineage>
        <taxon>Archaea</taxon>
        <taxon>Candidatus Nanohalarchaeota</taxon>
        <taxon>Candidatus Nanohalobia</taxon>
        <taxon>Candidatus Nanohalobiales</taxon>
        <taxon>Candidatus Nanohalobiaceae</taxon>
        <taxon>Candidatus Nanohalobium</taxon>
    </lineage>
</organism>
<reference evidence="2" key="1">
    <citation type="submission" date="2019-05" db="EMBL/GenBank/DDBJ databases">
        <title>Candidatus Nanohalobium constans, a novel model system to study the DPANN nano-sized archaea: genomic and physiological characterization of a nanoarchaeon co-cultured with its chitinotrophic host.</title>
        <authorList>
            <person name="La Cono V."/>
            <person name="Arcadi E."/>
            <person name="Crisafi F."/>
            <person name="Denaro R."/>
            <person name="La Spada G."/>
            <person name="Messina E."/>
            <person name="Smedile F."/>
            <person name="Toshchakov S.V."/>
            <person name="Shevchenko M.A."/>
            <person name="Golyshin P.N."/>
            <person name="Golyshina O.V."/>
            <person name="Ferrer M."/>
            <person name="Rohde M."/>
            <person name="Mushegian A."/>
            <person name="Sorokin D.Y."/>
            <person name="Giuliano L."/>
            <person name="Yakimov M.M."/>
        </authorList>
    </citation>
    <scope>NUCLEOTIDE SEQUENCE [LARGE SCALE GENOMIC DNA]</scope>
    <source>
        <strain evidence="2">LC1Nh</strain>
    </source>
</reference>
<keyword evidence="2" id="KW-1185">Reference proteome</keyword>
<dbReference type="RefSeq" id="WP_153550027.1">
    <property type="nucleotide sequence ID" value="NZ_CP040089.1"/>
</dbReference>
<dbReference type="Proteomes" id="UP000377803">
    <property type="component" value="Chromosome"/>
</dbReference>
<keyword evidence="1" id="KW-0378">Hydrolase</keyword>
<dbReference type="EMBL" id="CP040089">
    <property type="protein sequence ID" value="QGA80289.1"/>
    <property type="molecule type" value="Genomic_DNA"/>
</dbReference>
<evidence type="ECO:0000313" key="2">
    <source>
        <dbReference type="Proteomes" id="UP000377803"/>
    </source>
</evidence>
<dbReference type="PANTHER" id="PTHR19288:SF46">
    <property type="entry name" value="HALOACID DEHALOGENASE-LIKE HYDROLASE DOMAIN-CONTAINING PROTEIN 2"/>
    <property type="match status" value="1"/>
</dbReference>
<dbReference type="PANTHER" id="PTHR19288">
    <property type="entry name" value="4-NITROPHENYLPHOSPHATASE-RELATED"/>
    <property type="match status" value="1"/>
</dbReference>
<proteinExistence type="predicted"/>